<comment type="similarity">
    <text evidence="4 14">Belongs to the AdoMet synthase family.</text>
</comment>
<dbReference type="InterPro" id="IPR022631">
    <property type="entry name" value="ADOMET_SYNTHASE_CS"/>
</dbReference>
<feature type="domain" description="S-adenosylmethionine synthetase N-terminal" evidence="15">
    <location>
        <begin position="10"/>
        <end position="96"/>
    </location>
</feature>
<dbReference type="EC" id="2.5.1.6" evidence="5 13"/>
<comment type="cofactor">
    <cofactor evidence="1">
        <name>Mg(2+)</name>
        <dbReference type="ChEBI" id="CHEBI:18420"/>
    </cofactor>
</comment>
<dbReference type="InterPro" id="IPR022636">
    <property type="entry name" value="S-AdoMet_synthetase_sfam"/>
</dbReference>
<evidence type="ECO:0000256" key="11">
    <source>
        <dbReference type="ARBA" id="ARBA00022842"/>
    </source>
</evidence>
<feature type="domain" description="S-adenosylmethionine synthetase C-terminal" evidence="17">
    <location>
        <begin position="235"/>
        <end position="371"/>
    </location>
</feature>
<evidence type="ECO:0000256" key="8">
    <source>
        <dbReference type="ARBA" id="ARBA00022723"/>
    </source>
</evidence>
<accession>A0A6M4JC96</accession>
<evidence type="ECO:0000256" key="13">
    <source>
        <dbReference type="NCBIfam" id="TIGR01034"/>
    </source>
</evidence>
<dbReference type="Proteomes" id="UP000500686">
    <property type="component" value="Chromosome"/>
</dbReference>
<dbReference type="NCBIfam" id="TIGR01034">
    <property type="entry name" value="metK"/>
    <property type="match status" value="1"/>
</dbReference>
<dbReference type="SUPFAM" id="SSF55973">
    <property type="entry name" value="S-adenosylmethionine synthetase"/>
    <property type="match status" value="3"/>
</dbReference>
<dbReference type="UniPathway" id="UPA00315">
    <property type="reaction ID" value="UER00080"/>
</dbReference>
<evidence type="ECO:0000256" key="12">
    <source>
        <dbReference type="ARBA" id="ARBA00022958"/>
    </source>
</evidence>
<evidence type="ECO:0000256" key="5">
    <source>
        <dbReference type="ARBA" id="ARBA00012828"/>
    </source>
</evidence>
<evidence type="ECO:0000256" key="3">
    <source>
        <dbReference type="ARBA" id="ARBA00005224"/>
    </source>
</evidence>
<name>A0A6M4JC96_9MOLU</name>
<evidence type="ECO:0000256" key="9">
    <source>
        <dbReference type="ARBA" id="ARBA00022741"/>
    </source>
</evidence>
<dbReference type="GO" id="GO:0004478">
    <property type="term" value="F:methionine adenosyltransferase activity"/>
    <property type="evidence" value="ECO:0007669"/>
    <property type="project" value="UniProtKB-UniRule"/>
</dbReference>
<evidence type="ECO:0000256" key="10">
    <source>
        <dbReference type="ARBA" id="ARBA00022840"/>
    </source>
</evidence>
<dbReference type="PANTHER" id="PTHR11964">
    <property type="entry name" value="S-ADENOSYLMETHIONINE SYNTHETASE"/>
    <property type="match status" value="1"/>
</dbReference>
<dbReference type="InterPro" id="IPR022630">
    <property type="entry name" value="S-AdoMet_synt_C"/>
</dbReference>
<dbReference type="RefSeq" id="WP_171111609.1">
    <property type="nucleotide sequence ID" value="NZ_CP053096.1"/>
</dbReference>
<keyword evidence="19" id="KW-1185">Reference proteome</keyword>
<dbReference type="CDD" id="cd18079">
    <property type="entry name" value="S-AdoMet_synt"/>
    <property type="match status" value="1"/>
</dbReference>
<sequence length="386" mass="43418">MKINTTKYTYFTSESVWKGHPDKMCDTISDSIMDAILEQDKFARVAVEVFACNHLIIIGGEITTRAKVDYRAIAWNVLKSLEYNENDFTILVNTNTQSPNIAQGVQSNSTDVIKASDQGIMFGYACSETSDLLPLTSQFSHYLLKGLEQIKLRSNFKHWIKYDAKSQTTVQINKKTGEQKIAQVVVSVQTIKEVENETLKNLIIEYALKPALEYFSVSTTDDFELLINPTGAFYVGGSFADTGLTGRKIIVDTYGGHARHGGGAFSGKDLTKVDRSGAYYARYVAKNIVAAGLADKFEIQVNYVIGVEDITAYTFETFGTNHVSNSVIHHVIKRFFNFSTNNIVNWLRFSNVKYADFSVYGHFQPHAPWEQTDKVEKIKEFVADKF</sequence>
<dbReference type="GO" id="GO:0006730">
    <property type="term" value="P:one-carbon metabolic process"/>
    <property type="evidence" value="ECO:0007669"/>
    <property type="project" value="UniProtKB-KW"/>
</dbReference>
<feature type="domain" description="S-adenosylmethionine synthetase central" evidence="16">
    <location>
        <begin position="113"/>
        <end position="233"/>
    </location>
</feature>
<evidence type="ECO:0000256" key="2">
    <source>
        <dbReference type="ARBA" id="ARBA00001958"/>
    </source>
</evidence>
<gene>
    <name evidence="18" type="ORF">HLA87_02510</name>
</gene>
<dbReference type="PIRSF" id="PIRSF000497">
    <property type="entry name" value="MAT"/>
    <property type="match status" value="1"/>
</dbReference>
<keyword evidence="7 18" id="KW-0808">Transferase</keyword>
<keyword evidence="8" id="KW-0479">Metal-binding</keyword>
<protein>
    <recommendedName>
        <fullName evidence="5 13">Methionine adenosyltransferase</fullName>
        <ecNumber evidence="5 13">2.5.1.6</ecNumber>
    </recommendedName>
</protein>
<dbReference type="Gene3D" id="3.30.300.10">
    <property type="match status" value="3"/>
</dbReference>
<evidence type="ECO:0000259" key="16">
    <source>
        <dbReference type="Pfam" id="PF02772"/>
    </source>
</evidence>
<dbReference type="EMBL" id="CP053096">
    <property type="protein sequence ID" value="QJR43646.1"/>
    <property type="molecule type" value="Genomic_DNA"/>
</dbReference>
<evidence type="ECO:0000259" key="17">
    <source>
        <dbReference type="Pfam" id="PF02773"/>
    </source>
</evidence>
<comment type="pathway">
    <text evidence="3">Amino-acid biosynthesis; S-adenosyl-L-methionine biosynthesis; S-adenosyl-L-methionine from L-methionine: step 1/1.</text>
</comment>
<dbReference type="GO" id="GO:0005524">
    <property type="term" value="F:ATP binding"/>
    <property type="evidence" value="ECO:0007669"/>
    <property type="project" value="UniProtKB-KW"/>
</dbReference>
<comment type="cofactor">
    <cofactor evidence="2">
        <name>K(+)</name>
        <dbReference type="ChEBI" id="CHEBI:29103"/>
    </cofactor>
</comment>
<organism evidence="18 19">
    <name type="scientific">Mycoplasma miroungigenitalium</name>
    <dbReference type="NCBI Taxonomy" id="754515"/>
    <lineage>
        <taxon>Bacteria</taxon>
        <taxon>Bacillati</taxon>
        <taxon>Mycoplasmatota</taxon>
        <taxon>Mollicutes</taxon>
        <taxon>Mycoplasmataceae</taxon>
        <taxon>Mycoplasma</taxon>
    </lineage>
</organism>
<evidence type="ECO:0000313" key="19">
    <source>
        <dbReference type="Proteomes" id="UP000500686"/>
    </source>
</evidence>
<evidence type="ECO:0000313" key="18">
    <source>
        <dbReference type="EMBL" id="QJR43646.1"/>
    </source>
</evidence>
<keyword evidence="6" id="KW-0554">One-carbon metabolism</keyword>
<proteinExistence type="inferred from homology"/>
<dbReference type="Pfam" id="PF02773">
    <property type="entry name" value="S-AdoMet_synt_C"/>
    <property type="match status" value="1"/>
</dbReference>
<keyword evidence="12" id="KW-0630">Potassium</keyword>
<evidence type="ECO:0000259" key="15">
    <source>
        <dbReference type="Pfam" id="PF00438"/>
    </source>
</evidence>
<evidence type="ECO:0000256" key="14">
    <source>
        <dbReference type="RuleBase" id="RU004462"/>
    </source>
</evidence>
<dbReference type="PROSITE" id="PS00377">
    <property type="entry name" value="ADOMET_SYNTHASE_2"/>
    <property type="match status" value="1"/>
</dbReference>
<keyword evidence="10" id="KW-0067">ATP-binding</keyword>
<evidence type="ECO:0000256" key="7">
    <source>
        <dbReference type="ARBA" id="ARBA00022679"/>
    </source>
</evidence>
<evidence type="ECO:0000256" key="4">
    <source>
        <dbReference type="ARBA" id="ARBA00009685"/>
    </source>
</evidence>
<evidence type="ECO:0000256" key="1">
    <source>
        <dbReference type="ARBA" id="ARBA00001946"/>
    </source>
</evidence>
<dbReference type="Pfam" id="PF00438">
    <property type="entry name" value="S-AdoMet_synt_N"/>
    <property type="match status" value="1"/>
</dbReference>
<keyword evidence="9" id="KW-0547">Nucleotide-binding</keyword>
<dbReference type="InterPro" id="IPR022629">
    <property type="entry name" value="S-AdoMet_synt_central"/>
</dbReference>
<dbReference type="InterPro" id="IPR022628">
    <property type="entry name" value="S-AdoMet_synt_N"/>
</dbReference>
<keyword evidence="11" id="KW-0460">Magnesium</keyword>
<dbReference type="KEGG" id="mmir:HLA87_02510"/>
<dbReference type="GO" id="GO:0046872">
    <property type="term" value="F:metal ion binding"/>
    <property type="evidence" value="ECO:0007669"/>
    <property type="project" value="UniProtKB-KW"/>
</dbReference>
<dbReference type="GO" id="GO:0006556">
    <property type="term" value="P:S-adenosylmethionine biosynthetic process"/>
    <property type="evidence" value="ECO:0007669"/>
    <property type="project" value="UniProtKB-UniRule"/>
</dbReference>
<dbReference type="InterPro" id="IPR002133">
    <property type="entry name" value="S-AdoMet_synthetase"/>
</dbReference>
<reference evidence="18 19" key="1">
    <citation type="submission" date="2020-05" db="EMBL/GenBank/DDBJ databases">
        <title>Novel Mycoplasma species detected in Mirounga angustirostris (northern elephant seal) from the USA.</title>
        <authorList>
            <person name="Volokhov D.V."/>
        </authorList>
    </citation>
    <scope>NUCLEOTIDE SEQUENCE [LARGE SCALE GENOMIC DNA]</scope>
    <source>
        <strain evidence="18 19">Mirounga ES2806-GEN</strain>
    </source>
</reference>
<dbReference type="Pfam" id="PF02772">
    <property type="entry name" value="S-AdoMet_synt_M"/>
    <property type="match status" value="1"/>
</dbReference>
<evidence type="ECO:0000256" key="6">
    <source>
        <dbReference type="ARBA" id="ARBA00022563"/>
    </source>
</evidence>
<dbReference type="AlphaFoldDB" id="A0A6M4JC96"/>